<evidence type="ECO:0000256" key="2">
    <source>
        <dbReference type="ARBA" id="ARBA00005419"/>
    </source>
</evidence>
<evidence type="ECO:0000313" key="11">
    <source>
        <dbReference type="Proteomes" id="UP000066284"/>
    </source>
</evidence>
<dbReference type="SUPFAM" id="SSF56300">
    <property type="entry name" value="Metallo-dependent phosphatases"/>
    <property type="match status" value="1"/>
</dbReference>
<dbReference type="Pfam" id="PF00149">
    <property type="entry name" value="Metallophos"/>
    <property type="match status" value="1"/>
</dbReference>
<comment type="catalytic activity">
    <reaction evidence="8">
        <text>P(1),P(4)-bis(5'-adenosyl) tetraphosphate + H2O = 2 ADP + 2 H(+)</text>
        <dbReference type="Rhea" id="RHEA:24252"/>
        <dbReference type="ChEBI" id="CHEBI:15377"/>
        <dbReference type="ChEBI" id="CHEBI:15378"/>
        <dbReference type="ChEBI" id="CHEBI:58141"/>
        <dbReference type="ChEBI" id="CHEBI:456216"/>
        <dbReference type="EC" id="3.6.1.41"/>
    </reaction>
</comment>
<dbReference type="AlphaFoldDB" id="A0A0S4KS61"/>
<dbReference type="CDD" id="cd07422">
    <property type="entry name" value="MPP_ApaH"/>
    <property type="match status" value="1"/>
</dbReference>
<evidence type="ECO:0000256" key="6">
    <source>
        <dbReference type="ARBA" id="ARBA00032248"/>
    </source>
</evidence>
<evidence type="ECO:0000259" key="9">
    <source>
        <dbReference type="Pfam" id="PF00149"/>
    </source>
</evidence>
<dbReference type="PIRSF" id="PIRSF000903">
    <property type="entry name" value="B5n-ttraPtase_sm"/>
    <property type="match status" value="1"/>
</dbReference>
<evidence type="ECO:0000313" key="10">
    <source>
        <dbReference type="EMBL" id="CUQ65222.1"/>
    </source>
</evidence>
<dbReference type="InterPro" id="IPR004843">
    <property type="entry name" value="Calcineurin-like_PHP"/>
</dbReference>
<dbReference type="PANTHER" id="PTHR40942:SF4">
    <property type="entry name" value="CYTOCHROME C5"/>
    <property type="match status" value="1"/>
</dbReference>
<name>A0A0S4KS61_9BACT</name>
<evidence type="ECO:0000256" key="5">
    <source>
        <dbReference type="ARBA" id="ARBA00031248"/>
    </source>
</evidence>
<dbReference type="InterPro" id="IPR004617">
    <property type="entry name" value="ApaH"/>
</dbReference>
<evidence type="ECO:0000256" key="1">
    <source>
        <dbReference type="ARBA" id="ARBA00003413"/>
    </source>
</evidence>
<evidence type="ECO:0000256" key="8">
    <source>
        <dbReference type="ARBA" id="ARBA00049417"/>
    </source>
</evidence>
<reference evidence="11" key="1">
    <citation type="submission" date="2015-09" db="EMBL/GenBank/DDBJ databases">
        <authorList>
            <person name="Daims H."/>
        </authorList>
    </citation>
    <scope>NUCLEOTIDE SEQUENCE [LARGE SCALE GENOMIC DNA]</scope>
</reference>
<dbReference type="RefSeq" id="WP_062482129.1">
    <property type="nucleotide sequence ID" value="NZ_LN885086.1"/>
</dbReference>
<dbReference type="InterPro" id="IPR029052">
    <property type="entry name" value="Metallo-depent_PP-like"/>
</dbReference>
<dbReference type="EMBL" id="LN885086">
    <property type="protein sequence ID" value="CUQ65222.1"/>
    <property type="molecule type" value="Genomic_DNA"/>
</dbReference>
<dbReference type="NCBIfam" id="NF001204">
    <property type="entry name" value="PRK00166.1"/>
    <property type="match status" value="1"/>
</dbReference>
<protein>
    <recommendedName>
        <fullName evidence="3">bis(5'-nucleosyl)-tetraphosphatase (symmetrical)</fullName>
        <ecNumber evidence="3">3.6.1.41</ecNumber>
    </recommendedName>
    <alternativeName>
        <fullName evidence="6">Ap4A hydrolase</fullName>
    </alternativeName>
    <alternativeName>
        <fullName evidence="5">Diadenosine 5',5'''-P1,P4-tetraphosphate pyrophosphohydrolase</fullName>
    </alternativeName>
    <alternativeName>
        <fullName evidence="7">Diadenosine tetraphosphatase</fullName>
    </alternativeName>
</protein>
<dbReference type="KEGG" id="nio:NITINOP_0246"/>
<dbReference type="OrthoDB" id="9807890at2"/>
<comment type="similarity">
    <text evidence="2">Belongs to the Ap4A hydrolase family.</text>
</comment>
<dbReference type="Proteomes" id="UP000066284">
    <property type="component" value="Chromosome 1"/>
</dbReference>
<feature type="domain" description="Calcineurin-like phosphoesterase" evidence="9">
    <location>
        <begin position="1"/>
        <end position="171"/>
    </location>
</feature>
<dbReference type="NCBIfam" id="TIGR00668">
    <property type="entry name" value="apaH"/>
    <property type="match status" value="1"/>
</dbReference>
<evidence type="ECO:0000256" key="4">
    <source>
        <dbReference type="ARBA" id="ARBA00022801"/>
    </source>
</evidence>
<proteinExistence type="inferred from homology"/>
<evidence type="ECO:0000256" key="7">
    <source>
        <dbReference type="ARBA" id="ARBA00033210"/>
    </source>
</evidence>
<dbReference type="GO" id="GO:0008803">
    <property type="term" value="F:bis(5'-nucleosyl)-tetraphosphatase (symmetrical) activity"/>
    <property type="evidence" value="ECO:0007669"/>
    <property type="project" value="UniProtKB-EC"/>
</dbReference>
<evidence type="ECO:0000256" key="3">
    <source>
        <dbReference type="ARBA" id="ARBA00012506"/>
    </source>
</evidence>
<dbReference type="STRING" id="1715989.NITINOP_0246"/>
<keyword evidence="11" id="KW-1185">Reference proteome</keyword>
<keyword evidence="4 10" id="KW-0378">Hydrolase</keyword>
<dbReference type="Gene3D" id="3.60.21.10">
    <property type="match status" value="1"/>
</dbReference>
<sequence length="270" mass="30266">MAIYAIGDVQGCLKSLHALLDRISFQPSKDRLWLVGDLVNRGPDSLGVLRYLKELGSSAQIVLGNHDLFLLAVAEGILPLRPKDTLHDVLASPDRDDLLSWLRQQPLHHREGTHLMVHAGLLPQWTMEEAVDYTREVERVLTGPDHRQFLQHLFHDPPRSWSNGLRGWERLTTIARALTKLRACTPAGEMSNFSGPPDSTPTGFAPWFQLPHRRGQGATVITGHWAALGLRLAPDHIALDTGCVWGRRLTAVRLEDRAVFQIDSIDSMKR</sequence>
<comment type="function">
    <text evidence="1">Hydrolyzes diadenosine 5',5'''-P1,P4-tetraphosphate to yield ADP.</text>
</comment>
<dbReference type="PANTHER" id="PTHR40942">
    <property type="match status" value="1"/>
</dbReference>
<dbReference type="EC" id="3.6.1.41" evidence="3"/>
<organism evidence="10 11">
    <name type="scientific">Candidatus Nitrospira inopinata</name>
    <dbReference type="NCBI Taxonomy" id="1715989"/>
    <lineage>
        <taxon>Bacteria</taxon>
        <taxon>Pseudomonadati</taxon>
        <taxon>Nitrospirota</taxon>
        <taxon>Nitrospiria</taxon>
        <taxon>Nitrospirales</taxon>
        <taxon>Nitrospiraceae</taxon>
        <taxon>Nitrospira</taxon>
    </lineage>
</organism>
<accession>A0A0S4KS61</accession>
<gene>
    <name evidence="10" type="primary">apaH</name>
    <name evidence="10" type="ORF">NITINOP_0246</name>
</gene>